<gene>
    <name evidence="3" type="ORF">B0J12DRAFT_737328</name>
</gene>
<keyword evidence="2" id="KW-0812">Transmembrane</keyword>
<organism evidence="3 4">
    <name type="scientific">Macrophomina phaseolina</name>
    <dbReference type="NCBI Taxonomy" id="35725"/>
    <lineage>
        <taxon>Eukaryota</taxon>
        <taxon>Fungi</taxon>
        <taxon>Dikarya</taxon>
        <taxon>Ascomycota</taxon>
        <taxon>Pezizomycotina</taxon>
        <taxon>Dothideomycetes</taxon>
        <taxon>Dothideomycetes incertae sedis</taxon>
        <taxon>Botryosphaeriales</taxon>
        <taxon>Botryosphaeriaceae</taxon>
        <taxon>Macrophomina</taxon>
    </lineage>
</organism>
<keyword evidence="2" id="KW-0472">Membrane</keyword>
<evidence type="ECO:0000256" key="1">
    <source>
        <dbReference type="SAM" id="MobiDB-lite"/>
    </source>
</evidence>
<name>A0ABQ8GKN0_9PEZI</name>
<accession>A0ABQ8GKN0</accession>
<feature type="region of interest" description="Disordered" evidence="1">
    <location>
        <begin position="218"/>
        <end position="238"/>
    </location>
</feature>
<evidence type="ECO:0000256" key="2">
    <source>
        <dbReference type="SAM" id="Phobius"/>
    </source>
</evidence>
<dbReference type="EMBL" id="JAGTJR010000006">
    <property type="protein sequence ID" value="KAH7058695.1"/>
    <property type="molecule type" value="Genomic_DNA"/>
</dbReference>
<proteinExistence type="predicted"/>
<evidence type="ECO:0000313" key="3">
    <source>
        <dbReference type="EMBL" id="KAH7058695.1"/>
    </source>
</evidence>
<feature type="transmembrane region" description="Helical" evidence="2">
    <location>
        <begin position="6"/>
        <end position="28"/>
    </location>
</feature>
<dbReference type="Proteomes" id="UP000774617">
    <property type="component" value="Unassembled WGS sequence"/>
</dbReference>
<evidence type="ECO:0000313" key="4">
    <source>
        <dbReference type="Proteomes" id="UP000774617"/>
    </source>
</evidence>
<protein>
    <submittedName>
        <fullName evidence="3">Uncharacterized protein</fullName>
    </submittedName>
</protein>
<keyword evidence="2" id="KW-1133">Transmembrane helix</keyword>
<sequence>MPLPDPVPLFGIVLVGVLVSGLIVVHIWRVRIDRHRDAIIPRDRENSAIENSLVAESYCIRGRDVRCTFPSGRAPLPRFTGVDYEAATNFGDLDPGYLKFSVMGHIAAGGGGRGGGRSYYTTGGRDGAVDEEQYRNPLATPATNSNDYSIPNGAGDGTSSCAMHYGCDLPATTPEHSGVANISTINPGHSTLCFGFTIGTIFDGNQDAHVLANAKEHSAADYDDKEPRGRNLHAAGVG</sequence>
<keyword evidence="4" id="KW-1185">Reference proteome</keyword>
<comment type="caution">
    <text evidence="3">The sequence shown here is derived from an EMBL/GenBank/DDBJ whole genome shotgun (WGS) entry which is preliminary data.</text>
</comment>
<reference evidence="3 4" key="1">
    <citation type="journal article" date="2021" name="Nat. Commun.">
        <title>Genetic determinants of endophytism in the Arabidopsis root mycobiome.</title>
        <authorList>
            <person name="Mesny F."/>
            <person name="Miyauchi S."/>
            <person name="Thiergart T."/>
            <person name="Pickel B."/>
            <person name="Atanasova L."/>
            <person name="Karlsson M."/>
            <person name="Huettel B."/>
            <person name="Barry K.W."/>
            <person name="Haridas S."/>
            <person name="Chen C."/>
            <person name="Bauer D."/>
            <person name="Andreopoulos W."/>
            <person name="Pangilinan J."/>
            <person name="LaButti K."/>
            <person name="Riley R."/>
            <person name="Lipzen A."/>
            <person name="Clum A."/>
            <person name="Drula E."/>
            <person name="Henrissat B."/>
            <person name="Kohler A."/>
            <person name="Grigoriev I.V."/>
            <person name="Martin F.M."/>
            <person name="Hacquard S."/>
        </authorList>
    </citation>
    <scope>NUCLEOTIDE SEQUENCE [LARGE SCALE GENOMIC DNA]</scope>
    <source>
        <strain evidence="3 4">MPI-SDFR-AT-0080</strain>
    </source>
</reference>
<feature type="compositionally biased region" description="Basic and acidic residues" evidence="1">
    <location>
        <begin position="218"/>
        <end position="229"/>
    </location>
</feature>